<sequence length="833" mass="92903">MNASKHENSYLLEQESSRFLGSAAFILTGVLPSFKSIQRAAEEKESVRLLDTQPNELLYALVTYTITKEIPNPASIVGSVTPHNGVVSEEYASRAVSTHAAEMSAAVKDVRNATTLYPSCYEEEKKISIKDSTLPLRGYVHSKSYPNLEIRNRNPSFSFDDADSPTSNFTDLLKDFTASEVVSSLSNAFDRVHADATPLYPFLSCDACSIDNASNYQDCTSRNEETGTNHFELVSTLSKSRNMSWSDTAETIPGRKCTKFEAMKEQNSKYNFSTASFNGFDVLTESPVILGDFNNGIDMENDAENFFDSQNIKSALQKEEETMYGIGESLSLYPFTMDKVNTSTKEKLVGPIGTSLIVEEDSIDIAVYSVLKNSLFVFTWNSIEKELKQKFLLECVTRGYDEITAIEWVGYTKSDLPYMCVGQRSGAFCIYHQNCRGTLQGDFEKEIRSIRYDDEQGLILFLLAGSNLAVIPLSCVELSFQTRFESIFPPGFLKSCIYNIPRSGTLNDMLLLKERYVMTSAYTFASQIEEDAGIFKSTARNSSSNASEHSFGKKNQSLALEESIYPTTLGYSETLNSKVYPVNTRENVATMHASHEGHNGVLNSCKELSDKWRHRLLLLVGDNPVLSLIIAAEISVPSHFLQETEEMSLFDKNYMGKATRVVGCMPPLFQRLFNVDSAGLLQSEVEKCGLWEGKRKGIRVIECPWKGNVILVLDNLGQISLASADMLVTLHVWKGYREADAAWLVYTKNENSDNFSSPGVFPTLSSPSASSRGGIVIYTHRRSLLELWDASSFVRLFAFSCTISGHLLQYNGNVFFAGTSGHIHKIEWKINVL</sequence>
<dbReference type="Pfam" id="PF14655">
    <property type="entry name" value="RAB3GAP2_N"/>
    <property type="match status" value="1"/>
</dbReference>
<dbReference type="PANTHER" id="PTHR12472:SF0">
    <property type="entry name" value="RAB3 GTPASE-ACTIVATING PROTEIN NON-CATALYTIC SUBUNIT"/>
    <property type="match status" value="1"/>
</dbReference>
<evidence type="ECO:0000313" key="2">
    <source>
        <dbReference type="EMBL" id="KAF8822286.1"/>
    </source>
</evidence>
<protein>
    <recommendedName>
        <fullName evidence="1">Rab3-GAP regulatory subunit N-terminal domain-containing protein</fullName>
    </recommendedName>
</protein>
<proteinExistence type="predicted"/>
<name>A0ABQ7JE71_9APIC</name>
<dbReference type="EMBL" id="JADAQX010000066">
    <property type="protein sequence ID" value="KAF8822286.1"/>
    <property type="molecule type" value="Genomic_DNA"/>
</dbReference>
<dbReference type="InterPro" id="IPR026059">
    <property type="entry name" value="Rab3GAP2"/>
</dbReference>
<accession>A0ABQ7JE71</accession>
<evidence type="ECO:0000259" key="1">
    <source>
        <dbReference type="Pfam" id="PF14655"/>
    </source>
</evidence>
<organism evidence="2 3">
    <name type="scientific">Cardiosporidium cionae</name>
    <dbReference type="NCBI Taxonomy" id="476202"/>
    <lineage>
        <taxon>Eukaryota</taxon>
        <taxon>Sar</taxon>
        <taxon>Alveolata</taxon>
        <taxon>Apicomplexa</taxon>
        <taxon>Aconoidasida</taxon>
        <taxon>Nephromycida</taxon>
        <taxon>Cardiosporidium</taxon>
    </lineage>
</organism>
<keyword evidence="3" id="KW-1185">Reference proteome</keyword>
<reference evidence="2 3" key="1">
    <citation type="journal article" date="2020" name="bioRxiv">
        <title>Metabolic contributions of an alphaproteobacterial endosymbiont in the apicomplexan Cardiosporidium cionae.</title>
        <authorList>
            <person name="Hunter E.S."/>
            <person name="Paight C.J."/>
            <person name="Lane C.E."/>
        </authorList>
    </citation>
    <scope>NUCLEOTIDE SEQUENCE [LARGE SCALE GENOMIC DNA]</scope>
    <source>
        <strain evidence="2">ESH_2018</strain>
    </source>
</reference>
<gene>
    <name evidence="2" type="ORF">IE077_000670</name>
</gene>
<dbReference type="Proteomes" id="UP000823046">
    <property type="component" value="Unassembled WGS sequence"/>
</dbReference>
<evidence type="ECO:0000313" key="3">
    <source>
        <dbReference type="Proteomes" id="UP000823046"/>
    </source>
</evidence>
<dbReference type="InterPro" id="IPR032839">
    <property type="entry name" value="RAB3GAP_N"/>
</dbReference>
<dbReference type="PANTHER" id="PTHR12472">
    <property type="entry name" value="RAB3-GAP REGULATORY DOMAIN"/>
    <property type="match status" value="1"/>
</dbReference>
<comment type="caution">
    <text evidence="2">The sequence shown here is derived from an EMBL/GenBank/DDBJ whole genome shotgun (WGS) entry which is preliminary data.</text>
</comment>
<feature type="domain" description="Rab3-GAP regulatory subunit N-terminal" evidence="1">
    <location>
        <begin position="688"/>
        <end position="808"/>
    </location>
</feature>